<proteinExistence type="predicted"/>
<evidence type="ECO:0000313" key="2">
    <source>
        <dbReference type="EMBL" id="QYY43098.1"/>
    </source>
</evidence>
<feature type="transmembrane region" description="Helical" evidence="1">
    <location>
        <begin position="112"/>
        <end position="135"/>
    </location>
</feature>
<keyword evidence="1" id="KW-1133">Transmembrane helix</keyword>
<sequence>MTNNTIFFLFSAFLLLLLIPILIIRDLKKEKKLTDIFISNIMFLIVFLVSVGEVLKAFLETDTMNSFNQILFLFVIIFVVAPLLFIVLFHIKDDIKKWSNPKEYKYYWMYRIRYIGLISLTFIFFGAIYKFYLIFKIVFP</sequence>
<dbReference type="RefSeq" id="WP_057900041.1">
    <property type="nucleotide sequence ID" value="NZ_CP080764.1"/>
</dbReference>
<dbReference type="GeneID" id="97140121"/>
<evidence type="ECO:0008006" key="4">
    <source>
        <dbReference type="Google" id="ProtNLM"/>
    </source>
</evidence>
<protein>
    <recommendedName>
        <fullName evidence="4">DUF3397 domain-containing protein</fullName>
    </recommendedName>
</protein>
<keyword evidence="1" id="KW-0812">Transmembrane</keyword>
<dbReference type="EMBL" id="CP080764">
    <property type="protein sequence ID" value="QYY43098.1"/>
    <property type="molecule type" value="Genomic_DNA"/>
</dbReference>
<gene>
    <name evidence="2" type="ORF">K3F53_01945</name>
</gene>
<accession>A0ABX8YBN7</accession>
<dbReference type="Proteomes" id="UP000826616">
    <property type="component" value="Chromosome"/>
</dbReference>
<organism evidence="2 3">
    <name type="scientific">Aneurinibacillus thermoaerophilus</name>
    <dbReference type="NCBI Taxonomy" id="143495"/>
    <lineage>
        <taxon>Bacteria</taxon>
        <taxon>Bacillati</taxon>
        <taxon>Bacillota</taxon>
        <taxon>Bacilli</taxon>
        <taxon>Bacillales</taxon>
        <taxon>Paenibacillaceae</taxon>
        <taxon>Aneurinibacillus group</taxon>
        <taxon>Aneurinibacillus</taxon>
    </lineage>
</organism>
<reference evidence="2 3" key="1">
    <citation type="submission" date="2021-08" db="EMBL/GenBank/DDBJ databases">
        <title>Complete genome sequence of the strain Aneurinibacillus thermoaerophilus CCM 8960.</title>
        <authorList>
            <person name="Musilova J."/>
            <person name="Kourilova X."/>
            <person name="Pernicova I."/>
            <person name="Bezdicek M."/>
            <person name="Lengerova M."/>
            <person name="Obruca S."/>
            <person name="Sedlar K."/>
        </authorList>
    </citation>
    <scope>NUCLEOTIDE SEQUENCE [LARGE SCALE GENOMIC DNA]</scope>
    <source>
        <strain evidence="2 3">CCM 8960</strain>
    </source>
</reference>
<feature type="transmembrane region" description="Helical" evidence="1">
    <location>
        <begin position="6"/>
        <end position="24"/>
    </location>
</feature>
<name>A0ABX8YBN7_ANETH</name>
<keyword evidence="1" id="KW-0472">Membrane</keyword>
<evidence type="ECO:0000256" key="1">
    <source>
        <dbReference type="SAM" id="Phobius"/>
    </source>
</evidence>
<evidence type="ECO:0000313" key="3">
    <source>
        <dbReference type="Proteomes" id="UP000826616"/>
    </source>
</evidence>
<feature type="transmembrane region" description="Helical" evidence="1">
    <location>
        <begin position="70"/>
        <end position="91"/>
    </location>
</feature>
<keyword evidence="3" id="KW-1185">Reference proteome</keyword>
<feature type="transmembrane region" description="Helical" evidence="1">
    <location>
        <begin position="36"/>
        <end position="58"/>
    </location>
</feature>